<dbReference type="GO" id="GO:0039615">
    <property type="term" value="C:T=1 icosahedral viral capsid"/>
    <property type="evidence" value="ECO:0007669"/>
    <property type="project" value="UniProtKB-KW"/>
</dbReference>
<evidence type="ECO:0000313" key="6">
    <source>
        <dbReference type="EMBL" id="AHN52876.1"/>
    </source>
</evidence>
<protein>
    <submittedName>
        <fullName evidence="6">Major capsid protein</fullName>
    </submittedName>
</protein>
<accession>X2J817</accession>
<comment type="subcellular location">
    <subcellularLocation>
        <location evidence="1">Virion</location>
    </subcellularLocation>
</comment>
<comment type="similarity">
    <text evidence="2">Belongs to the microviridae F protein family.</text>
</comment>
<organism evidence="6">
    <name type="scientific">Gokushovirinae environmental samples</name>
    <dbReference type="NCBI Taxonomy" id="1478972"/>
    <lineage>
        <taxon>Viruses</taxon>
        <taxon>Monodnaviria</taxon>
        <taxon>Sangervirae</taxon>
        <taxon>Phixviricota</taxon>
        <taxon>Malgrandaviricetes</taxon>
        <taxon>Petitvirales</taxon>
        <taxon>Microviridae</taxon>
        <taxon>environmental samples</taxon>
    </lineage>
</organism>
<reference evidence="6" key="1">
    <citation type="submission" date="2013-09" db="EMBL/GenBank/DDBJ databases">
        <authorList>
            <person name="Hopkins M.S."/>
            <person name="Breitbart M."/>
        </authorList>
    </citation>
    <scope>NUCLEOTIDE SEQUENCE</scope>
</reference>
<evidence type="ECO:0000256" key="1">
    <source>
        <dbReference type="ARBA" id="ARBA00004328"/>
    </source>
</evidence>
<evidence type="ECO:0000256" key="5">
    <source>
        <dbReference type="ARBA" id="ARBA00022844"/>
    </source>
</evidence>
<dbReference type="EMBL" id="KF689476">
    <property type="protein sequence ID" value="AHN52876.1"/>
    <property type="molecule type" value="Genomic_DNA"/>
</dbReference>
<reference evidence="6" key="2">
    <citation type="journal article" date="2014" name="ISME J.">
        <title>Diversity of environmental single-stranded DNA phages revealed by PCR amplification of the partial major capsid protein.</title>
        <authorList>
            <person name="Hopkins M."/>
            <person name="Kailasan S."/>
            <person name="Cohen A."/>
            <person name="Roux S."/>
            <person name="Tucker K.P."/>
            <person name="Shevenell A."/>
            <person name="Agbandje-McKenna M."/>
            <person name="Breitbart M."/>
        </authorList>
    </citation>
    <scope>NUCLEOTIDE SEQUENCE</scope>
</reference>
<name>X2J817_9VIRU</name>
<proteinExistence type="inferred from homology"/>
<dbReference type="Pfam" id="PF02305">
    <property type="entry name" value="Phage_F"/>
    <property type="match status" value="1"/>
</dbReference>
<evidence type="ECO:0000256" key="2">
    <source>
        <dbReference type="ARBA" id="ARBA00009963"/>
    </source>
</evidence>
<feature type="non-terminal residue" evidence="6">
    <location>
        <position position="222"/>
    </location>
</feature>
<evidence type="ECO:0000256" key="4">
    <source>
        <dbReference type="ARBA" id="ARBA00022561"/>
    </source>
</evidence>
<dbReference type="InterPro" id="IPR016184">
    <property type="entry name" value="Capsid/spike_ssDNA_virus"/>
</dbReference>
<dbReference type="InterPro" id="IPR037002">
    <property type="entry name" value="Microviridae_protein_F_sf"/>
</dbReference>
<dbReference type="Gene3D" id="2.60.169.10">
    <property type="entry name" value="Microviridae F protein"/>
    <property type="match status" value="1"/>
</dbReference>
<evidence type="ECO:0000256" key="3">
    <source>
        <dbReference type="ARBA" id="ARBA00022431"/>
    </source>
</evidence>
<keyword evidence="3" id="KW-1140">T=1 icosahedral capsid protein</keyword>
<feature type="non-terminal residue" evidence="6">
    <location>
        <position position="1"/>
    </location>
</feature>
<keyword evidence="5" id="KW-0946">Virion</keyword>
<dbReference type="SUPFAM" id="SSF88645">
    <property type="entry name" value="ssDNA viruses"/>
    <property type="match status" value="1"/>
</dbReference>
<sequence>PGLQKGENSVLLPLGDRAPVNVNNTGGGTGDITVVSEVGLTTVELDSGGAMLQIGGPGAGGPDLYADLAEATSATINELRQAFQIQRLQERDARGGTRYTEIVKSHFGVTSSDAGLNRPEFLGGGTSMVNINPVAQTSATDPAGPDASPQGNLSAYGTATLKNHGFTHSFTEHCIVLGMVCVRADLTYQQGLNRMWSRRSKHDFYWPSLAQIGEQAVLNQEI</sequence>
<dbReference type="InterPro" id="IPR003514">
    <property type="entry name" value="Microviridae_protein_F"/>
</dbReference>
<keyword evidence="4" id="KW-0167">Capsid protein</keyword>
<dbReference type="GO" id="GO:0005198">
    <property type="term" value="F:structural molecule activity"/>
    <property type="evidence" value="ECO:0007669"/>
    <property type="project" value="InterPro"/>
</dbReference>